<name>A0A1H9M8J1_9PSEU</name>
<dbReference type="Proteomes" id="UP000199051">
    <property type="component" value="Unassembled WGS sequence"/>
</dbReference>
<organism evidence="6 7">
    <name type="scientific">Actinokineospora terrae</name>
    <dbReference type="NCBI Taxonomy" id="155974"/>
    <lineage>
        <taxon>Bacteria</taxon>
        <taxon>Bacillati</taxon>
        <taxon>Actinomycetota</taxon>
        <taxon>Actinomycetes</taxon>
        <taxon>Pseudonocardiales</taxon>
        <taxon>Pseudonocardiaceae</taxon>
        <taxon>Actinokineospora</taxon>
    </lineage>
</organism>
<comment type="pathway">
    <text evidence="1">Cell wall biogenesis; peptidoglycan biosynthesis.</text>
</comment>
<accession>A0A1H9M8J1</accession>
<dbReference type="STRING" id="155974.SAMN04487818_10229"/>
<keyword evidence="2" id="KW-0808">Transferase</keyword>
<dbReference type="Gene3D" id="2.40.440.10">
    <property type="entry name" value="L,D-transpeptidase catalytic domain-like"/>
    <property type="match status" value="1"/>
</dbReference>
<dbReference type="AlphaFoldDB" id="A0A1H9M8J1"/>
<keyword evidence="7" id="KW-1185">Reference proteome</keyword>
<dbReference type="EMBL" id="FOGI01000002">
    <property type="protein sequence ID" value="SER20100.1"/>
    <property type="molecule type" value="Genomic_DNA"/>
</dbReference>
<dbReference type="SUPFAM" id="SSF141523">
    <property type="entry name" value="L,D-transpeptidase catalytic domain-like"/>
    <property type="match status" value="1"/>
</dbReference>
<dbReference type="InterPro" id="IPR005490">
    <property type="entry name" value="LD_TPept_cat_dom"/>
</dbReference>
<reference evidence="7" key="1">
    <citation type="submission" date="2016-10" db="EMBL/GenBank/DDBJ databases">
        <authorList>
            <person name="Varghese N."/>
            <person name="Submissions S."/>
        </authorList>
    </citation>
    <scope>NUCLEOTIDE SEQUENCE [LARGE SCALE GENOMIC DNA]</scope>
    <source>
        <strain evidence="7">DSM 44260</strain>
    </source>
</reference>
<evidence type="ECO:0000313" key="6">
    <source>
        <dbReference type="EMBL" id="SER20100.1"/>
    </source>
</evidence>
<proteinExistence type="predicted"/>
<dbReference type="GO" id="GO:0008360">
    <property type="term" value="P:regulation of cell shape"/>
    <property type="evidence" value="ECO:0007669"/>
    <property type="project" value="UniProtKB-KW"/>
</dbReference>
<evidence type="ECO:0000256" key="1">
    <source>
        <dbReference type="ARBA" id="ARBA00004752"/>
    </source>
</evidence>
<protein>
    <submittedName>
        <fullName evidence="6">Uncharacterized protein</fullName>
    </submittedName>
</protein>
<evidence type="ECO:0000313" key="7">
    <source>
        <dbReference type="Proteomes" id="UP000199051"/>
    </source>
</evidence>
<dbReference type="CDD" id="cd16913">
    <property type="entry name" value="YkuD_like"/>
    <property type="match status" value="1"/>
</dbReference>
<keyword evidence="5" id="KW-0961">Cell wall biogenesis/degradation</keyword>
<gene>
    <name evidence="6" type="ORF">SAMN04487818_10229</name>
</gene>
<keyword evidence="3" id="KW-0133">Cell shape</keyword>
<dbReference type="GO" id="GO:0071555">
    <property type="term" value="P:cell wall organization"/>
    <property type="evidence" value="ECO:0007669"/>
    <property type="project" value="UniProtKB-KW"/>
</dbReference>
<dbReference type="RefSeq" id="WP_092774999.1">
    <property type="nucleotide sequence ID" value="NZ_FOGI01000002.1"/>
</dbReference>
<evidence type="ECO:0000256" key="4">
    <source>
        <dbReference type="ARBA" id="ARBA00022984"/>
    </source>
</evidence>
<evidence type="ECO:0000256" key="5">
    <source>
        <dbReference type="ARBA" id="ARBA00023316"/>
    </source>
</evidence>
<evidence type="ECO:0000256" key="3">
    <source>
        <dbReference type="ARBA" id="ARBA00022960"/>
    </source>
</evidence>
<dbReference type="GO" id="GO:0009252">
    <property type="term" value="P:peptidoglycan biosynthetic process"/>
    <property type="evidence" value="ECO:0007669"/>
    <property type="project" value="UniProtKB-UniPathway"/>
</dbReference>
<keyword evidence="4" id="KW-0573">Peptidoglycan synthesis</keyword>
<dbReference type="UniPathway" id="UPA00219"/>
<dbReference type="InterPro" id="IPR038063">
    <property type="entry name" value="Transpep_catalytic_dom"/>
</dbReference>
<evidence type="ECO:0000256" key="2">
    <source>
        <dbReference type="ARBA" id="ARBA00022679"/>
    </source>
</evidence>
<dbReference type="GO" id="GO:0016740">
    <property type="term" value="F:transferase activity"/>
    <property type="evidence" value="ECO:0007669"/>
    <property type="project" value="UniProtKB-KW"/>
</dbReference>
<sequence length="229" mass="23618">MSTGRDGDLVLVDTPLPAASWAAALPGAPRDPEPHALPHPARLTPLVPVPVHRVPEGDPFAELPVEVLAGLPTWLPVVGACPGWARVLLPTHPDGAVGWVALDERVVVVPHHNHLVVDTRARAVTLHCGPNRVTWPAGVGTPAHPTPRGRTVVLGAIEIPRGLVNLALVLAAHHPTHLAHGAGIAAVGVHTWPTTGFGLAGSDGSVLVPPEAMPVLIECAPAGTAVLVR</sequence>